<organism evidence="1 2">
    <name type="scientific">Hyalomma asiaticum</name>
    <name type="common">Tick</name>
    <dbReference type="NCBI Taxonomy" id="266040"/>
    <lineage>
        <taxon>Eukaryota</taxon>
        <taxon>Metazoa</taxon>
        <taxon>Ecdysozoa</taxon>
        <taxon>Arthropoda</taxon>
        <taxon>Chelicerata</taxon>
        <taxon>Arachnida</taxon>
        <taxon>Acari</taxon>
        <taxon>Parasitiformes</taxon>
        <taxon>Ixodida</taxon>
        <taxon>Ixodoidea</taxon>
        <taxon>Ixodidae</taxon>
        <taxon>Hyalomminae</taxon>
        <taxon>Hyalomma</taxon>
    </lineage>
</organism>
<reference evidence="1" key="1">
    <citation type="submission" date="2020-05" db="EMBL/GenBank/DDBJ databases">
        <title>Large-scale comparative analyses of tick genomes elucidate their genetic diversity and vector capacities.</title>
        <authorList>
            <person name="Jia N."/>
            <person name="Wang J."/>
            <person name="Shi W."/>
            <person name="Du L."/>
            <person name="Sun Y."/>
            <person name="Zhan W."/>
            <person name="Jiang J."/>
            <person name="Wang Q."/>
            <person name="Zhang B."/>
            <person name="Ji P."/>
            <person name="Sakyi L.B."/>
            <person name="Cui X."/>
            <person name="Yuan T."/>
            <person name="Jiang B."/>
            <person name="Yang W."/>
            <person name="Lam T.T.-Y."/>
            <person name="Chang Q."/>
            <person name="Ding S."/>
            <person name="Wang X."/>
            <person name="Zhu J."/>
            <person name="Ruan X."/>
            <person name="Zhao L."/>
            <person name="Wei J."/>
            <person name="Que T."/>
            <person name="Du C."/>
            <person name="Cheng J."/>
            <person name="Dai P."/>
            <person name="Han X."/>
            <person name="Huang E."/>
            <person name="Gao Y."/>
            <person name="Liu J."/>
            <person name="Shao H."/>
            <person name="Ye R."/>
            <person name="Li L."/>
            <person name="Wei W."/>
            <person name="Wang X."/>
            <person name="Wang C."/>
            <person name="Yang T."/>
            <person name="Huo Q."/>
            <person name="Li W."/>
            <person name="Guo W."/>
            <person name="Chen H."/>
            <person name="Zhou L."/>
            <person name="Ni X."/>
            <person name="Tian J."/>
            <person name="Zhou Y."/>
            <person name="Sheng Y."/>
            <person name="Liu T."/>
            <person name="Pan Y."/>
            <person name="Xia L."/>
            <person name="Li J."/>
            <person name="Zhao F."/>
            <person name="Cao W."/>
        </authorList>
    </citation>
    <scope>NUCLEOTIDE SEQUENCE</scope>
    <source>
        <strain evidence="1">Hyas-2018</strain>
    </source>
</reference>
<dbReference type="Proteomes" id="UP000821845">
    <property type="component" value="Chromosome 7"/>
</dbReference>
<name>A0ACB7RUA6_HYAAI</name>
<evidence type="ECO:0000313" key="1">
    <source>
        <dbReference type="EMBL" id="KAH6925392.1"/>
    </source>
</evidence>
<proteinExistence type="predicted"/>
<evidence type="ECO:0000313" key="2">
    <source>
        <dbReference type="Proteomes" id="UP000821845"/>
    </source>
</evidence>
<comment type="caution">
    <text evidence="1">The sequence shown here is derived from an EMBL/GenBank/DDBJ whole genome shotgun (WGS) entry which is preliminary data.</text>
</comment>
<accession>A0ACB7RUA6</accession>
<keyword evidence="2" id="KW-1185">Reference proteome</keyword>
<gene>
    <name evidence="1" type="ORF">HPB50_004519</name>
</gene>
<protein>
    <submittedName>
        <fullName evidence="1">Uncharacterized protein</fullName>
    </submittedName>
</protein>
<dbReference type="EMBL" id="CM023487">
    <property type="protein sequence ID" value="KAH6925392.1"/>
    <property type="molecule type" value="Genomic_DNA"/>
</dbReference>
<sequence length="244" mass="26488">MSQLIRLSSTAAGRELLSHIRLPIPTEVNDLTPLPQHLRDKITVPPFPRNMHSVHNQTRRRARAQALLKAATLHATYVAFVDAAKYVDKPYFAAAAVAPDGTALNALTVETKNACEAEQVAIALALALPQRDTIFTHSKPALDVASSREDGLISRLHPSSPSELTKTAHHEIETLTPAFVPPKKESAIFTCLEFSRTSPQYGRNSAIWASVSAPLLVLGQLLTPVQELIAQGKKNVLSTLSQLS</sequence>